<dbReference type="PANTHER" id="PTHR35007:SF3">
    <property type="entry name" value="POSSIBLE CONSERVED ALANINE RICH MEMBRANE PROTEIN"/>
    <property type="match status" value="1"/>
</dbReference>
<keyword evidence="3" id="KW-1185">Reference proteome</keyword>
<keyword evidence="1" id="KW-0812">Transmembrane</keyword>
<protein>
    <recommendedName>
        <fullName evidence="4">Type II secretion system protein GspF domain-containing protein</fullName>
    </recommendedName>
</protein>
<evidence type="ECO:0000313" key="2">
    <source>
        <dbReference type="EMBL" id="GIQ71019.1"/>
    </source>
</evidence>
<feature type="transmembrane region" description="Helical" evidence="1">
    <location>
        <begin position="66"/>
        <end position="92"/>
    </location>
</feature>
<dbReference type="AlphaFoldDB" id="A0A8J4H8I1"/>
<dbReference type="Proteomes" id="UP000677918">
    <property type="component" value="Unassembled WGS sequence"/>
</dbReference>
<organism evidence="2 3">
    <name type="scientific">Xylanibacillus composti</name>
    <dbReference type="NCBI Taxonomy" id="1572762"/>
    <lineage>
        <taxon>Bacteria</taxon>
        <taxon>Bacillati</taxon>
        <taxon>Bacillota</taxon>
        <taxon>Bacilli</taxon>
        <taxon>Bacillales</taxon>
        <taxon>Paenibacillaceae</taxon>
        <taxon>Xylanibacillus</taxon>
    </lineage>
</organism>
<dbReference type="PANTHER" id="PTHR35007">
    <property type="entry name" value="INTEGRAL MEMBRANE PROTEIN-RELATED"/>
    <property type="match status" value="1"/>
</dbReference>
<dbReference type="RefSeq" id="WP_213413827.1">
    <property type="nucleotide sequence ID" value="NZ_BOVK01000067.1"/>
</dbReference>
<keyword evidence="1" id="KW-0472">Membrane</keyword>
<sequence>MIRSLVLVGGILFLFLACFFAIRLLAGWYWGRLVLRRRLEKRKGPAGRFAAVRRESKLLRDYELQLQAMGAVFTVRALAAACAMLALIGIVIGGVLFYSLQGMLVTAVLLSCSPLLYYQSKLIAFRMRTRLAFLPAVEVIYQYYVLSPSGNMRAVLAEAAAEQHLPPELAAAFEMLERRLSLGSDPDEALQAFQSVLGHLWARSFAGIVRISLLEGVPVEEGLKELIGDMRRAQQADRRERNRLLEIRVANFAPVFFLAVFLFINFKVDAEKAYLYYLLDPEGRSMLLDACALIFLSFLGGLYLSMKRM</sequence>
<feature type="transmembrane region" description="Helical" evidence="1">
    <location>
        <begin position="98"/>
        <end position="118"/>
    </location>
</feature>
<accession>A0A8J4H8I1</accession>
<feature type="transmembrane region" description="Helical" evidence="1">
    <location>
        <begin position="6"/>
        <end position="31"/>
    </location>
</feature>
<keyword evidence="1" id="KW-1133">Transmembrane helix</keyword>
<feature type="transmembrane region" description="Helical" evidence="1">
    <location>
        <begin position="249"/>
        <end position="266"/>
    </location>
</feature>
<evidence type="ECO:0000256" key="1">
    <source>
        <dbReference type="SAM" id="Phobius"/>
    </source>
</evidence>
<feature type="transmembrane region" description="Helical" evidence="1">
    <location>
        <begin position="286"/>
        <end position="304"/>
    </location>
</feature>
<reference evidence="2" key="1">
    <citation type="submission" date="2021-04" db="EMBL/GenBank/DDBJ databases">
        <title>Draft genome sequence of Xylanibacillus composti strain K13.</title>
        <authorList>
            <person name="Uke A."/>
            <person name="Chhe C."/>
            <person name="Baramee S."/>
            <person name="Kosugi A."/>
        </authorList>
    </citation>
    <scope>NUCLEOTIDE SEQUENCE</scope>
    <source>
        <strain evidence="2">K13</strain>
    </source>
</reference>
<comment type="caution">
    <text evidence="2">The sequence shown here is derived from an EMBL/GenBank/DDBJ whole genome shotgun (WGS) entry which is preliminary data.</text>
</comment>
<dbReference type="PROSITE" id="PS51257">
    <property type="entry name" value="PROKAR_LIPOPROTEIN"/>
    <property type="match status" value="1"/>
</dbReference>
<proteinExistence type="predicted"/>
<name>A0A8J4H8I1_9BACL</name>
<evidence type="ECO:0008006" key="4">
    <source>
        <dbReference type="Google" id="ProtNLM"/>
    </source>
</evidence>
<dbReference type="EMBL" id="BOVK01000067">
    <property type="protein sequence ID" value="GIQ71019.1"/>
    <property type="molecule type" value="Genomic_DNA"/>
</dbReference>
<evidence type="ECO:0000313" key="3">
    <source>
        <dbReference type="Proteomes" id="UP000677918"/>
    </source>
</evidence>
<gene>
    <name evidence="2" type="ORF">XYCOK13_38430</name>
</gene>